<feature type="transmembrane region" description="Helical" evidence="10">
    <location>
        <begin position="32"/>
        <end position="56"/>
    </location>
</feature>
<feature type="transmembrane region" description="Helical" evidence="10">
    <location>
        <begin position="210"/>
        <end position="227"/>
    </location>
</feature>
<organism evidence="11 12">
    <name type="scientific">Bacteroides nordii CL02T12C05</name>
    <dbReference type="NCBI Taxonomy" id="997884"/>
    <lineage>
        <taxon>Bacteria</taxon>
        <taxon>Pseudomonadati</taxon>
        <taxon>Bacteroidota</taxon>
        <taxon>Bacteroidia</taxon>
        <taxon>Bacteroidales</taxon>
        <taxon>Bacteroidaceae</taxon>
        <taxon>Bacteroides</taxon>
    </lineage>
</organism>
<dbReference type="InterPro" id="IPR051050">
    <property type="entry name" value="Lipid_II_flippase_MurJ/MviN"/>
</dbReference>
<dbReference type="GO" id="GO:0005886">
    <property type="term" value="C:plasma membrane"/>
    <property type="evidence" value="ECO:0007669"/>
    <property type="project" value="UniProtKB-SubCell"/>
</dbReference>
<dbReference type="GO" id="GO:0009252">
    <property type="term" value="P:peptidoglycan biosynthetic process"/>
    <property type="evidence" value="ECO:0007669"/>
    <property type="project" value="UniProtKB-KW"/>
</dbReference>
<dbReference type="GO" id="GO:0008360">
    <property type="term" value="P:regulation of cell shape"/>
    <property type="evidence" value="ECO:0007669"/>
    <property type="project" value="UniProtKB-KW"/>
</dbReference>
<evidence type="ECO:0000256" key="7">
    <source>
        <dbReference type="ARBA" id="ARBA00023136"/>
    </source>
</evidence>
<dbReference type="GO" id="GO:0015648">
    <property type="term" value="F:lipid-linked peptidoglycan transporter activity"/>
    <property type="evidence" value="ECO:0007669"/>
    <property type="project" value="TreeGrafter"/>
</dbReference>
<sequence>MLAIATICSKCIGFLREILSAQQFGLSNEFDIYLSVFVVPGIIISLLTYAVPNIIIPKLNRNMDDPTFYRYFASHFFTPYVLFLIFIVIVYHLFIGSYINILAFSHEQTILALKLGRLLSIYVFFESFFNLLMTLYNSKEKFILPAFLHLTLQSSVILFMLLFSKRVGVVSICYGLAFGAVLESLLFLVVLKKQSILKYFTFKMSYTPNLLSNIFVVLIIEALGQFYTFSDRIYVTYLPQGYITGLYYANIVKELPFTVLGITLGGILLPKIVRVYQNNDYIILDGLMRKILLYVFLLASFIALFLILGNNYIISLLFERGAFSSNDTSLSSHLLSLFAIGLPFMFIQFIIIKLYYTLKLERYIFYFSILSVLLKCFLSFCFVQVGYYEGLALSTSIAYMFSASLFIVMYFIKIHPYLEGRRKIL</sequence>
<gene>
    <name evidence="11" type="ORF">HMPREF1068_02103</name>
</gene>
<proteinExistence type="inferred from homology"/>
<dbReference type="PANTHER" id="PTHR47019:SF1">
    <property type="entry name" value="LIPID II FLIPPASE MURJ"/>
    <property type="match status" value="1"/>
</dbReference>
<feature type="transmembrane region" description="Helical" evidence="10">
    <location>
        <begin position="119"/>
        <end position="136"/>
    </location>
</feature>
<feature type="transmembrane region" description="Helical" evidence="10">
    <location>
        <begin position="169"/>
        <end position="190"/>
    </location>
</feature>
<feature type="transmembrane region" description="Helical" evidence="10">
    <location>
        <begin position="391"/>
        <end position="412"/>
    </location>
</feature>
<evidence type="ECO:0000256" key="10">
    <source>
        <dbReference type="SAM" id="Phobius"/>
    </source>
</evidence>
<evidence type="ECO:0000256" key="8">
    <source>
        <dbReference type="ARBA" id="ARBA00060041"/>
    </source>
</evidence>
<dbReference type="PATRIC" id="fig|997884.3.peg.2139"/>
<feature type="transmembrane region" description="Helical" evidence="10">
    <location>
        <begin position="77"/>
        <end position="99"/>
    </location>
</feature>
<dbReference type="Pfam" id="PF03023">
    <property type="entry name" value="MurJ"/>
    <property type="match status" value="1"/>
</dbReference>
<evidence type="ECO:0000256" key="1">
    <source>
        <dbReference type="ARBA" id="ARBA00004651"/>
    </source>
</evidence>
<evidence type="ECO:0000256" key="6">
    <source>
        <dbReference type="ARBA" id="ARBA00022989"/>
    </source>
</evidence>
<comment type="function">
    <text evidence="8">Involved in peptidoglycan biosynthesis. Transports lipid-linked peptidoglycan precursors from the inner to the outer leaflet of the cytoplasmic membrane.</text>
</comment>
<keyword evidence="12" id="KW-1185">Reference proteome</keyword>
<keyword evidence="2" id="KW-1003">Cell membrane</keyword>
<evidence type="ECO:0000256" key="4">
    <source>
        <dbReference type="ARBA" id="ARBA00022960"/>
    </source>
</evidence>
<dbReference type="HOGENOM" id="CLU_645055_0_0_10"/>
<feature type="transmembrane region" description="Helical" evidence="10">
    <location>
        <begin position="334"/>
        <end position="356"/>
    </location>
</feature>
<comment type="similarity">
    <text evidence="9">Belongs to the MurJ/MviN family.</text>
</comment>
<keyword evidence="6 10" id="KW-1133">Transmembrane helix</keyword>
<keyword evidence="5" id="KW-0573">Peptidoglycan synthesis</keyword>
<dbReference type="GO" id="GO:0034204">
    <property type="term" value="P:lipid translocation"/>
    <property type="evidence" value="ECO:0007669"/>
    <property type="project" value="TreeGrafter"/>
</dbReference>
<dbReference type="EMBL" id="AGXS01000015">
    <property type="protein sequence ID" value="EIY52556.1"/>
    <property type="molecule type" value="Genomic_DNA"/>
</dbReference>
<comment type="subcellular location">
    <subcellularLocation>
        <location evidence="1">Cell membrane</location>
        <topology evidence="1">Multi-pass membrane protein</topology>
    </subcellularLocation>
</comment>
<evidence type="ECO:0000313" key="11">
    <source>
        <dbReference type="EMBL" id="EIY52556.1"/>
    </source>
</evidence>
<name>I9S9T5_9BACE</name>
<feature type="transmembrane region" description="Helical" evidence="10">
    <location>
        <begin position="291"/>
        <end position="314"/>
    </location>
</feature>
<evidence type="ECO:0000256" key="9">
    <source>
        <dbReference type="ARBA" id="ARBA00061532"/>
    </source>
</evidence>
<feature type="transmembrane region" description="Helical" evidence="10">
    <location>
        <begin position="143"/>
        <end position="163"/>
    </location>
</feature>
<dbReference type="Proteomes" id="UP000003089">
    <property type="component" value="Unassembled WGS sequence"/>
</dbReference>
<keyword evidence="4" id="KW-0133">Cell shape</keyword>
<evidence type="ECO:0000256" key="5">
    <source>
        <dbReference type="ARBA" id="ARBA00022984"/>
    </source>
</evidence>
<dbReference type="STRING" id="997884.HMPREF1068_02103"/>
<accession>I9S9T5</accession>
<dbReference type="eggNOG" id="COG0728">
    <property type="taxonomic scope" value="Bacteria"/>
</dbReference>
<dbReference type="AlphaFoldDB" id="I9S9T5"/>
<evidence type="ECO:0000256" key="2">
    <source>
        <dbReference type="ARBA" id="ARBA00022475"/>
    </source>
</evidence>
<feature type="transmembrane region" description="Helical" evidence="10">
    <location>
        <begin position="363"/>
        <end position="385"/>
    </location>
</feature>
<comment type="caution">
    <text evidence="11">The sequence shown here is derived from an EMBL/GenBank/DDBJ whole genome shotgun (WGS) entry which is preliminary data.</text>
</comment>
<reference evidence="11 12" key="1">
    <citation type="submission" date="2012-02" db="EMBL/GenBank/DDBJ databases">
        <title>The Genome Sequence of Bacteroides nordii CL02T12C05.</title>
        <authorList>
            <consortium name="The Broad Institute Genome Sequencing Platform"/>
            <person name="Earl A."/>
            <person name="Ward D."/>
            <person name="Feldgarden M."/>
            <person name="Gevers D."/>
            <person name="Zitomersky N.L."/>
            <person name="Coyne M.J."/>
            <person name="Comstock L.E."/>
            <person name="Young S.K."/>
            <person name="Zeng Q."/>
            <person name="Gargeya S."/>
            <person name="Fitzgerald M."/>
            <person name="Haas B."/>
            <person name="Abouelleil A."/>
            <person name="Alvarado L."/>
            <person name="Arachchi H.M."/>
            <person name="Berlin A."/>
            <person name="Chapman S.B."/>
            <person name="Gearin G."/>
            <person name="Goldberg J."/>
            <person name="Griggs A."/>
            <person name="Gujja S."/>
            <person name="Hansen M."/>
            <person name="Heiman D."/>
            <person name="Howarth C."/>
            <person name="Larimer J."/>
            <person name="Lui A."/>
            <person name="MacDonald P.J.P."/>
            <person name="McCowen C."/>
            <person name="Montmayeur A."/>
            <person name="Murphy C."/>
            <person name="Neiman D."/>
            <person name="Pearson M."/>
            <person name="Priest M."/>
            <person name="Roberts A."/>
            <person name="Saif S."/>
            <person name="Shea T."/>
            <person name="Sisk P."/>
            <person name="Stolte C."/>
            <person name="Sykes S."/>
            <person name="Wortman J."/>
            <person name="Nusbaum C."/>
            <person name="Birren B."/>
        </authorList>
    </citation>
    <scope>NUCLEOTIDE SEQUENCE [LARGE SCALE GENOMIC DNA]</scope>
    <source>
        <strain evidence="11 12">CL02T12C05</strain>
    </source>
</reference>
<keyword evidence="3 10" id="KW-0812">Transmembrane</keyword>
<protein>
    <submittedName>
        <fullName evidence="11">Integral membrane protein MviN</fullName>
    </submittedName>
</protein>
<keyword evidence="7 10" id="KW-0472">Membrane</keyword>
<dbReference type="InterPro" id="IPR004268">
    <property type="entry name" value="MurJ"/>
</dbReference>
<dbReference type="PRINTS" id="PR01806">
    <property type="entry name" value="VIRFACTRMVIN"/>
</dbReference>
<dbReference type="PANTHER" id="PTHR47019">
    <property type="entry name" value="LIPID II FLIPPASE MURJ"/>
    <property type="match status" value="1"/>
</dbReference>
<evidence type="ECO:0000256" key="3">
    <source>
        <dbReference type="ARBA" id="ARBA00022692"/>
    </source>
</evidence>
<feature type="transmembrane region" description="Helical" evidence="10">
    <location>
        <begin position="247"/>
        <end position="270"/>
    </location>
</feature>
<evidence type="ECO:0000313" key="12">
    <source>
        <dbReference type="Proteomes" id="UP000003089"/>
    </source>
</evidence>